<gene>
    <name evidence="2" type="ORF">MBAV_003777</name>
</gene>
<sequence>MTFFYVLMAFVFLSCDKADYLLPKQIGGELTFNVETLVDKIPQFYTYRYQDRRINFFVIKVDGKVMSFLDACKSCYSRKLGFEFHDGYFKCRSCKTSYSVHEIEKGISNCLPVKIEGRRQGDTYMISVSTLEGMAYMF</sequence>
<dbReference type="AlphaFoldDB" id="A0A0F3GQD7"/>
<protein>
    <recommendedName>
        <fullName evidence="1">Membrane iron-sulfur containing protein FtrD-like domain-containing protein</fullName>
    </recommendedName>
</protein>
<comment type="caution">
    <text evidence="2">The sequence shown here is derived from an EMBL/GenBank/DDBJ whole genome shotgun (WGS) entry which is preliminary data.</text>
</comment>
<name>A0A0F3GQD7_9BACT</name>
<proteinExistence type="predicted"/>
<dbReference type="Proteomes" id="UP000033423">
    <property type="component" value="Unassembled WGS sequence"/>
</dbReference>
<keyword evidence="3" id="KW-1185">Reference proteome</keyword>
<organism evidence="2 3">
    <name type="scientific">Candidatus Magnetobacterium bavaricum</name>
    <dbReference type="NCBI Taxonomy" id="29290"/>
    <lineage>
        <taxon>Bacteria</taxon>
        <taxon>Pseudomonadati</taxon>
        <taxon>Nitrospirota</taxon>
        <taxon>Thermodesulfovibrionia</taxon>
        <taxon>Thermodesulfovibrionales</taxon>
        <taxon>Candidatus Magnetobacteriaceae</taxon>
        <taxon>Candidatus Magnetobacterium</taxon>
    </lineage>
</organism>
<feature type="domain" description="Membrane iron-sulfur containing protein FtrD-like" evidence="1">
    <location>
        <begin position="43"/>
        <end position="138"/>
    </location>
</feature>
<accession>A0A0F3GQD7</accession>
<evidence type="ECO:0000259" key="1">
    <source>
        <dbReference type="Pfam" id="PF10080"/>
    </source>
</evidence>
<dbReference type="EMBL" id="LACI01001642">
    <property type="protein sequence ID" value="KJU84032.1"/>
    <property type="molecule type" value="Genomic_DNA"/>
</dbReference>
<dbReference type="Pfam" id="PF10080">
    <property type="entry name" value="FtrD-like"/>
    <property type="match status" value="1"/>
</dbReference>
<reference evidence="2 3" key="1">
    <citation type="submission" date="2015-02" db="EMBL/GenBank/DDBJ databases">
        <title>Single-cell genomics of uncultivated deep-branching MTB reveals a conserved set of magnetosome genes.</title>
        <authorList>
            <person name="Kolinko S."/>
            <person name="Richter M."/>
            <person name="Glockner F.O."/>
            <person name="Brachmann A."/>
            <person name="Schuler D."/>
        </authorList>
    </citation>
    <scope>NUCLEOTIDE SEQUENCE [LARGE SCALE GENOMIC DNA]</scope>
    <source>
        <strain evidence="2">TM-1</strain>
    </source>
</reference>
<dbReference type="InterPro" id="IPR018758">
    <property type="entry name" value="FtrD-like"/>
</dbReference>
<evidence type="ECO:0000313" key="3">
    <source>
        <dbReference type="Proteomes" id="UP000033423"/>
    </source>
</evidence>
<evidence type="ECO:0000313" key="2">
    <source>
        <dbReference type="EMBL" id="KJU84032.1"/>
    </source>
</evidence>